<dbReference type="RefSeq" id="WP_179812213.1">
    <property type="nucleotide sequence ID" value="NZ_JACBZD010000001.1"/>
</dbReference>
<dbReference type="AlphaFoldDB" id="A0A852ZL16"/>
<name>A0A852ZL16_9ACTN</name>
<comment type="pathway">
    <text evidence="1">Siderophore biosynthesis.</text>
</comment>
<proteinExistence type="inferred from homology"/>
<sequence length="592" mass="66240">MTVPAHLTAEHFARASRALVAKAIAEFSYEELLTPTPDPDDPTGHLLQPAPGVSYRFRATRHAYGSWRVDRHSLRRHPEDSIDLATFLADTRDALGLDGDTAGHLYRELCNTLLADTRLVATTPPVQTLADLDYAELEGHQSGHPWLVANKGRLGFSAHDTDLWAPEARRPVRLPWIAVHRDLAEYRGTGPLADPATLLAGQLDPAVLQRFRSELTSRSLNPADYHWLPVHPWHWDTTVLPLFAADIAAGRIVPLGEAGDTWLPQQSIRTFLNTSRPDRLSVKLPLRILNTLVWRGLPTERTQAAPAVTAWIQGLCEGDPFLRDHCRVVLLGEVASVTVRHAHLESVPGVPYQYRELLGAIWREPVATRLDTTERARTLACLLQTDGAGRSLAAHLISRSGMTAGEWVRRLLGATLPPLLHFLYRYGVVFSPHGENAIVLFDEHDVPTRLAVKDFVDDVNISAKPLPELDDLPEEVAGVLLREEPDYLCQFLHAGFFVGVLRYLAPLLEEQHGLPEREFWSLVRAEITDHQARFPELADRFTTFDLLTPWIDRLCLNRNRLLLDGYRDSPTRPHVAAHGRVRNPLAPPGRGE</sequence>
<evidence type="ECO:0000259" key="5">
    <source>
        <dbReference type="Pfam" id="PF06276"/>
    </source>
</evidence>
<dbReference type="Pfam" id="PF06276">
    <property type="entry name" value="FhuF"/>
    <property type="match status" value="1"/>
</dbReference>
<organism evidence="6 7">
    <name type="scientific">Allostreptomyces psammosilenae</name>
    <dbReference type="NCBI Taxonomy" id="1892865"/>
    <lineage>
        <taxon>Bacteria</taxon>
        <taxon>Bacillati</taxon>
        <taxon>Actinomycetota</taxon>
        <taxon>Actinomycetes</taxon>
        <taxon>Kitasatosporales</taxon>
        <taxon>Streptomycetaceae</taxon>
        <taxon>Allostreptomyces</taxon>
    </lineage>
</organism>
<comment type="similarity">
    <text evidence="2">Belongs to the IucA/IucC family.</text>
</comment>
<gene>
    <name evidence="6" type="ORF">FHU37_000042</name>
</gene>
<feature type="domain" description="Aerobactin siderophore biosynthesis IucA/IucC N-terminal" evidence="4">
    <location>
        <begin position="133"/>
        <end position="384"/>
    </location>
</feature>
<dbReference type="InterPro" id="IPR022770">
    <property type="entry name" value="IucA/IucC-like_C"/>
</dbReference>
<reference evidence="6 7" key="1">
    <citation type="submission" date="2020-07" db="EMBL/GenBank/DDBJ databases">
        <title>Sequencing the genomes of 1000 actinobacteria strains.</title>
        <authorList>
            <person name="Klenk H.-P."/>
        </authorList>
    </citation>
    <scope>NUCLEOTIDE SEQUENCE [LARGE SCALE GENOMIC DNA]</scope>
    <source>
        <strain evidence="6 7">DSM 42178</strain>
    </source>
</reference>
<evidence type="ECO:0000313" key="7">
    <source>
        <dbReference type="Proteomes" id="UP000567795"/>
    </source>
</evidence>
<evidence type="ECO:0000313" key="6">
    <source>
        <dbReference type="EMBL" id="NYI03099.1"/>
    </source>
</evidence>
<protein>
    <submittedName>
        <fullName evidence="6">Siderophore synthetase component</fullName>
    </submittedName>
</protein>
<dbReference type="InterPro" id="IPR007310">
    <property type="entry name" value="Aerobactin_biosyn_IucA/IucC_N"/>
</dbReference>
<accession>A0A852ZL16</accession>
<dbReference type="Proteomes" id="UP000567795">
    <property type="component" value="Unassembled WGS sequence"/>
</dbReference>
<evidence type="ECO:0000259" key="4">
    <source>
        <dbReference type="Pfam" id="PF04183"/>
    </source>
</evidence>
<dbReference type="Pfam" id="PF04183">
    <property type="entry name" value="IucA_IucC"/>
    <property type="match status" value="1"/>
</dbReference>
<feature type="region of interest" description="Disordered" evidence="3">
    <location>
        <begin position="572"/>
        <end position="592"/>
    </location>
</feature>
<evidence type="ECO:0000256" key="3">
    <source>
        <dbReference type="SAM" id="MobiDB-lite"/>
    </source>
</evidence>
<dbReference type="Gene3D" id="6.10.250.3370">
    <property type="match status" value="1"/>
</dbReference>
<dbReference type="Gene3D" id="1.10.510.40">
    <property type="match status" value="1"/>
</dbReference>
<dbReference type="GO" id="GO:0019290">
    <property type="term" value="P:siderophore biosynthetic process"/>
    <property type="evidence" value="ECO:0007669"/>
    <property type="project" value="InterPro"/>
</dbReference>
<dbReference type="GO" id="GO:0016881">
    <property type="term" value="F:acid-amino acid ligase activity"/>
    <property type="evidence" value="ECO:0007669"/>
    <property type="project" value="UniProtKB-ARBA"/>
</dbReference>
<dbReference type="PANTHER" id="PTHR34384">
    <property type="entry name" value="L-2,3-DIAMINOPROPANOATE--CITRATE LIGASE"/>
    <property type="match status" value="1"/>
</dbReference>
<dbReference type="Gene3D" id="3.30.310.280">
    <property type="match status" value="1"/>
</dbReference>
<evidence type="ECO:0000256" key="1">
    <source>
        <dbReference type="ARBA" id="ARBA00004924"/>
    </source>
</evidence>
<dbReference type="InterPro" id="IPR037455">
    <property type="entry name" value="LucA/IucC-like"/>
</dbReference>
<feature type="domain" description="Aerobactin siderophore biosynthesis IucA/IucC-like C-terminal" evidence="5">
    <location>
        <begin position="406"/>
        <end position="567"/>
    </location>
</feature>
<comment type="caution">
    <text evidence="6">The sequence shown here is derived from an EMBL/GenBank/DDBJ whole genome shotgun (WGS) entry which is preliminary data.</text>
</comment>
<dbReference type="PANTHER" id="PTHR34384:SF6">
    <property type="entry name" value="STAPHYLOFERRIN B SYNTHASE"/>
    <property type="match status" value="1"/>
</dbReference>
<evidence type="ECO:0000256" key="2">
    <source>
        <dbReference type="ARBA" id="ARBA00007832"/>
    </source>
</evidence>
<dbReference type="EMBL" id="JACBZD010000001">
    <property type="protein sequence ID" value="NYI03099.1"/>
    <property type="molecule type" value="Genomic_DNA"/>
</dbReference>
<keyword evidence="7" id="KW-1185">Reference proteome</keyword>